<evidence type="ECO:0000313" key="4">
    <source>
        <dbReference type="Proteomes" id="UP000276776"/>
    </source>
</evidence>
<sequence>MDRNDREPLMTTKLPNSSPQIEKGPSELNTANVAEVWPCRFCGLLLGICHLSLGTTLLVFDVTTNNISGTVFAITASLSFIICGIFSFISARRLDRPAQILLLFFGVFSAAMSTIMFMDSAATINYNCDQGICHSKVNHVHTVLLCYALIELTLSFATTIVCFRSLRRAYRVRKASSPYSTLIEGDYDAFYIKPRTVNGHKSSSTLLPHILK</sequence>
<feature type="transmembrane region" description="Helical" evidence="2">
    <location>
        <begin position="101"/>
        <end position="122"/>
    </location>
</feature>
<protein>
    <submittedName>
        <fullName evidence="5">MARVEL domain-containing protein</fullName>
    </submittedName>
</protein>
<keyword evidence="2" id="KW-0472">Membrane</keyword>
<keyword evidence="2" id="KW-0812">Transmembrane</keyword>
<dbReference type="OrthoDB" id="5850978at2759"/>
<keyword evidence="4" id="KW-1185">Reference proteome</keyword>
<keyword evidence="2" id="KW-1133">Transmembrane helix</keyword>
<dbReference type="Proteomes" id="UP000276776">
    <property type="component" value="Unassembled WGS sequence"/>
</dbReference>
<evidence type="ECO:0000313" key="3">
    <source>
        <dbReference type="EMBL" id="VDN02522.1"/>
    </source>
</evidence>
<evidence type="ECO:0000256" key="1">
    <source>
        <dbReference type="SAM" id="MobiDB-lite"/>
    </source>
</evidence>
<reference evidence="5" key="1">
    <citation type="submission" date="2017-02" db="UniProtKB">
        <authorList>
            <consortium name="WormBaseParasite"/>
        </authorList>
    </citation>
    <scope>IDENTIFICATION</scope>
</reference>
<gene>
    <name evidence="3" type="ORF">TCLT_LOCUS5297</name>
</gene>
<name>A0A0N5CY05_THECL</name>
<proteinExistence type="predicted"/>
<feature type="transmembrane region" description="Helical" evidence="2">
    <location>
        <begin position="41"/>
        <end position="60"/>
    </location>
</feature>
<dbReference type="WBParaSite" id="TCLT_0000530801-mRNA-1">
    <property type="protein sequence ID" value="TCLT_0000530801-mRNA-1"/>
    <property type="gene ID" value="TCLT_0000530801"/>
</dbReference>
<dbReference type="SUPFAM" id="SSF103473">
    <property type="entry name" value="MFS general substrate transporter"/>
    <property type="match status" value="1"/>
</dbReference>
<dbReference type="InterPro" id="IPR036259">
    <property type="entry name" value="MFS_trans_sf"/>
</dbReference>
<dbReference type="OMA" id="ALINYNC"/>
<reference evidence="3 4" key="2">
    <citation type="submission" date="2018-11" db="EMBL/GenBank/DDBJ databases">
        <authorList>
            <consortium name="Pathogen Informatics"/>
        </authorList>
    </citation>
    <scope>NUCLEOTIDE SEQUENCE [LARGE SCALE GENOMIC DNA]</scope>
</reference>
<dbReference type="EMBL" id="UYYF01004331">
    <property type="protein sequence ID" value="VDN02522.1"/>
    <property type="molecule type" value="Genomic_DNA"/>
</dbReference>
<organism evidence="5">
    <name type="scientific">Thelazia callipaeda</name>
    <name type="common">Oriental eyeworm</name>
    <name type="synonym">Parasitic nematode</name>
    <dbReference type="NCBI Taxonomy" id="103827"/>
    <lineage>
        <taxon>Eukaryota</taxon>
        <taxon>Metazoa</taxon>
        <taxon>Ecdysozoa</taxon>
        <taxon>Nematoda</taxon>
        <taxon>Chromadorea</taxon>
        <taxon>Rhabditida</taxon>
        <taxon>Spirurina</taxon>
        <taxon>Spiruromorpha</taxon>
        <taxon>Thelazioidea</taxon>
        <taxon>Thelaziidae</taxon>
        <taxon>Thelazia</taxon>
    </lineage>
</organism>
<feature type="transmembrane region" description="Helical" evidence="2">
    <location>
        <begin position="66"/>
        <end position="89"/>
    </location>
</feature>
<feature type="region of interest" description="Disordered" evidence="1">
    <location>
        <begin position="1"/>
        <end position="23"/>
    </location>
</feature>
<feature type="transmembrane region" description="Helical" evidence="2">
    <location>
        <begin position="142"/>
        <end position="163"/>
    </location>
</feature>
<evidence type="ECO:0000313" key="5">
    <source>
        <dbReference type="WBParaSite" id="TCLT_0000530801-mRNA-1"/>
    </source>
</evidence>
<dbReference type="AlphaFoldDB" id="A0A0N5CY05"/>
<evidence type="ECO:0000256" key="2">
    <source>
        <dbReference type="SAM" id="Phobius"/>
    </source>
</evidence>
<accession>A0A0N5CY05</accession>